<keyword evidence="4" id="KW-0378">Hydrolase</keyword>
<gene>
    <name evidence="3" type="ORF">HNR71_001831</name>
    <name evidence="4" type="ORF">HPO96_23100</name>
</gene>
<organism evidence="4 5">
    <name type="scientific">Kribbella sandramycini</name>
    <dbReference type="NCBI Taxonomy" id="60450"/>
    <lineage>
        <taxon>Bacteria</taxon>
        <taxon>Bacillati</taxon>
        <taxon>Actinomycetota</taxon>
        <taxon>Actinomycetes</taxon>
        <taxon>Propionibacteriales</taxon>
        <taxon>Kribbellaceae</taxon>
        <taxon>Kribbella</taxon>
    </lineage>
</organism>
<dbReference type="Pfam" id="PF02517">
    <property type="entry name" value="Rce1-like"/>
    <property type="match status" value="1"/>
</dbReference>
<evidence type="ECO:0000259" key="2">
    <source>
        <dbReference type="Pfam" id="PF02517"/>
    </source>
</evidence>
<dbReference type="Proteomes" id="UP000534306">
    <property type="component" value="Unassembled WGS sequence"/>
</dbReference>
<reference evidence="4 5" key="1">
    <citation type="submission" date="2020-05" db="EMBL/GenBank/DDBJ databases">
        <title>Genome sequence of Kribbella sandramycini ATCC 39419.</title>
        <authorList>
            <person name="Maclea K.S."/>
            <person name="Fair J.L."/>
        </authorList>
    </citation>
    <scope>NUCLEOTIDE SEQUENCE [LARGE SCALE GENOMIC DNA]</scope>
    <source>
        <strain evidence="4 5">ATCC 39419</strain>
    </source>
</reference>
<evidence type="ECO:0000313" key="4">
    <source>
        <dbReference type="EMBL" id="NOL43139.1"/>
    </source>
</evidence>
<name>A0A7Y4L2J6_9ACTN</name>
<dbReference type="GO" id="GO:0006508">
    <property type="term" value="P:proteolysis"/>
    <property type="evidence" value="ECO:0007669"/>
    <property type="project" value="UniProtKB-KW"/>
</dbReference>
<dbReference type="EMBL" id="JABJRC010000005">
    <property type="protein sequence ID" value="NOL43139.1"/>
    <property type="molecule type" value="Genomic_DNA"/>
</dbReference>
<dbReference type="Proteomes" id="UP000553957">
    <property type="component" value="Unassembled WGS sequence"/>
</dbReference>
<feature type="transmembrane region" description="Helical" evidence="1">
    <location>
        <begin position="180"/>
        <end position="197"/>
    </location>
</feature>
<feature type="transmembrane region" description="Helical" evidence="1">
    <location>
        <begin position="95"/>
        <end position="115"/>
    </location>
</feature>
<reference evidence="3 6" key="2">
    <citation type="submission" date="2020-08" db="EMBL/GenBank/DDBJ databases">
        <title>Sequencing the genomes of 1000 actinobacteria strains.</title>
        <authorList>
            <person name="Klenk H.-P."/>
        </authorList>
    </citation>
    <scope>NUCLEOTIDE SEQUENCE [LARGE SCALE GENOMIC DNA]</scope>
    <source>
        <strain evidence="3 6">DSM 15626</strain>
    </source>
</reference>
<sequence length="278" mass="29240">MNVWWRAAYGAAAMGIALGSSITVSAAVDNKYLPAVVCALIAILLIRPFRRRKELGLVAPLRGLLTGVLVTGGCAAVVFGAGTAAGWISWGRFDVRAVLLFLLTNTIIAVLLEALPEELSLRGHAWTALRSRHGGFVAALGTTGLFLLVPGIASAVQLILGGILDLDSQELSLAPPGEDPVAYFVLLTIFGFTLVAARAATGSLWASVGTHLTFLTVNRLSVQGADRDAGWSASVVNQDVLLLIPAYLILAALVYWAGQSLMSRPALSLASSLPQRER</sequence>
<keyword evidence="1" id="KW-0812">Transmembrane</keyword>
<dbReference type="EMBL" id="JACHKF010000001">
    <property type="protein sequence ID" value="MBB6566194.1"/>
    <property type="molecule type" value="Genomic_DNA"/>
</dbReference>
<protein>
    <submittedName>
        <fullName evidence="4">CPBP family intramembrane metalloprotease</fullName>
    </submittedName>
    <submittedName>
        <fullName evidence="3">Membrane protease YdiL (CAAX protease family)</fullName>
    </submittedName>
</protein>
<keyword evidence="4" id="KW-0482">Metalloprotease</keyword>
<feature type="transmembrane region" description="Helical" evidence="1">
    <location>
        <begin position="240"/>
        <end position="258"/>
    </location>
</feature>
<comment type="caution">
    <text evidence="4">The sequence shown here is derived from an EMBL/GenBank/DDBJ whole genome shotgun (WGS) entry which is preliminary data.</text>
</comment>
<keyword evidence="1" id="KW-0472">Membrane</keyword>
<keyword evidence="1" id="KW-1133">Transmembrane helix</keyword>
<keyword evidence="4" id="KW-0645">Protease</keyword>
<evidence type="ECO:0000256" key="1">
    <source>
        <dbReference type="SAM" id="Phobius"/>
    </source>
</evidence>
<proteinExistence type="predicted"/>
<accession>A0A7Y4L2J6</accession>
<evidence type="ECO:0000313" key="5">
    <source>
        <dbReference type="Proteomes" id="UP000534306"/>
    </source>
</evidence>
<feature type="transmembrane region" description="Helical" evidence="1">
    <location>
        <begin position="136"/>
        <end position="160"/>
    </location>
</feature>
<dbReference type="GO" id="GO:0008237">
    <property type="term" value="F:metallopeptidase activity"/>
    <property type="evidence" value="ECO:0007669"/>
    <property type="project" value="UniProtKB-KW"/>
</dbReference>
<feature type="transmembrane region" description="Helical" evidence="1">
    <location>
        <begin position="61"/>
        <end position="89"/>
    </location>
</feature>
<evidence type="ECO:0000313" key="3">
    <source>
        <dbReference type="EMBL" id="MBB6566194.1"/>
    </source>
</evidence>
<feature type="transmembrane region" description="Helical" evidence="1">
    <location>
        <begin position="7"/>
        <end position="26"/>
    </location>
</feature>
<dbReference type="GO" id="GO:0004175">
    <property type="term" value="F:endopeptidase activity"/>
    <property type="evidence" value="ECO:0007669"/>
    <property type="project" value="UniProtKB-ARBA"/>
</dbReference>
<dbReference type="InterPro" id="IPR003675">
    <property type="entry name" value="Rce1/LyrA-like_dom"/>
</dbReference>
<keyword evidence="5" id="KW-1185">Reference proteome</keyword>
<dbReference type="GO" id="GO:0080120">
    <property type="term" value="P:CAAX-box protein maturation"/>
    <property type="evidence" value="ECO:0007669"/>
    <property type="project" value="UniProtKB-ARBA"/>
</dbReference>
<dbReference type="AlphaFoldDB" id="A0A7Y4L2J6"/>
<evidence type="ECO:0000313" key="6">
    <source>
        <dbReference type="Proteomes" id="UP000553957"/>
    </source>
</evidence>
<feature type="domain" description="CAAX prenyl protease 2/Lysostaphin resistance protein A-like" evidence="2">
    <location>
        <begin position="102"/>
        <end position="214"/>
    </location>
</feature>
<feature type="transmembrane region" description="Helical" evidence="1">
    <location>
        <begin position="32"/>
        <end position="49"/>
    </location>
</feature>
<dbReference type="RefSeq" id="WP_171675817.1">
    <property type="nucleotide sequence ID" value="NZ_BAAAGT010000010.1"/>
</dbReference>